<organism evidence="2 3">
    <name type="scientific">Stylonychia lemnae</name>
    <name type="common">Ciliate</name>
    <dbReference type="NCBI Taxonomy" id="5949"/>
    <lineage>
        <taxon>Eukaryota</taxon>
        <taxon>Sar</taxon>
        <taxon>Alveolata</taxon>
        <taxon>Ciliophora</taxon>
        <taxon>Intramacronucleata</taxon>
        <taxon>Spirotrichea</taxon>
        <taxon>Stichotrichia</taxon>
        <taxon>Sporadotrichida</taxon>
        <taxon>Oxytrichidae</taxon>
        <taxon>Stylonychinae</taxon>
        <taxon>Stylonychia</taxon>
    </lineage>
</organism>
<dbReference type="InParanoid" id="A0A078AW41"/>
<feature type="region of interest" description="Disordered" evidence="1">
    <location>
        <begin position="172"/>
        <end position="203"/>
    </location>
</feature>
<evidence type="ECO:0000256" key="1">
    <source>
        <dbReference type="SAM" id="MobiDB-lite"/>
    </source>
</evidence>
<dbReference type="Pfam" id="PF07004">
    <property type="entry name" value="SHIPPO-rpt"/>
    <property type="match status" value="3"/>
</dbReference>
<feature type="compositionally biased region" description="Polar residues" evidence="1">
    <location>
        <begin position="172"/>
        <end position="183"/>
    </location>
</feature>
<name>A0A078AW41_STYLE</name>
<feature type="compositionally biased region" description="Low complexity" evidence="1">
    <location>
        <begin position="184"/>
        <end position="197"/>
    </location>
</feature>
<dbReference type="AlphaFoldDB" id="A0A078AW41"/>
<dbReference type="InterPro" id="IPR010736">
    <property type="entry name" value="SHIPPO-rpt"/>
</dbReference>
<dbReference type="Proteomes" id="UP000039865">
    <property type="component" value="Unassembled WGS sequence"/>
</dbReference>
<evidence type="ECO:0000313" key="3">
    <source>
        <dbReference type="Proteomes" id="UP000039865"/>
    </source>
</evidence>
<reference evidence="2 3" key="1">
    <citation type="submission" date="2014-06" db="EMBL/GenBank/DDBJ databases">
        <authorList>
            <person name="Swart Estienne"/>
        </authorList>
    </citation>
    <scope>NUCLEOTIDE SEQUENCE [LARGE SCALE GENOMIC DNA]</scope>
    <source>
        <strain evidence="2 3">130c</strain>
    </source>
</reference>
<sequence>MTFKGGKIKDILIKDEFVTEFQTKLPRLTSLESIKSTDVPKWASSDEKNLNSRRGKNLSSRIDYLQPTNKSDLKMPNLEQVTSTQISQQKWKQTLECLNKFYLDEKQVKNVEMRQLKNLTLTPSNNQLHLDAIAAAVTQAQILEEVLSPKKNMNKIVKFRPANRYENYSQVQAESSINNEQDPQSNALASSNNQSQLGPGYYQPSYNLVKKHNPEFEFEHKTSNFHARKQSNIDHTTEVKQKLEVKQFIKSLFKQKEMRLSHDGSSFNKNSSRNSQFNTSLPWPCFRSGQPQIMPLEQWKKDMPGPGTYDNSQNLSVLQSLQKTRQFDKQSPKNSTLLYSLDSPFNPITSIYNPPAGYYFSDRRQSNGKQEHYRKAKGFLTLTQQLGDKNRNSHNATQLQEEEEATKNNEIYNFSRKNDIALVVNDKVQLPQTIQNNLDKSVNKSQDSIGPGSYNPKQAIKNKKGIVAILPFKSTVRRFASKPRDIVNVDIDLIKYSSFNPKQEQHPSPTFKSKSKRTIVFDNSNTNEVEPKRVNNHFSKERPMPEYFSISYRQPNKFVSHKELKSQQSNAPFNVVSPRFNKEDYKNYKFDIIQYIDSQKQTQEKISHSIEIRGLQSDKNNISNSSLNQSQPNEISKIEI</sequence>
<protein>
    <submittedName>
        <fullName evidence="2">Uncharacterized protein</fullName>
    </submittedName>
</protein>
<proteinExistence type="predicted"/>
<feature type="compositionally biased region" description="Low complexity" evidence="1">
    <location>
        <begin position="620"/>
        <end position="633"/>
    </location>
</feature>
<dbReference type="EMBL" id="CCKQ01013356">
    <property type="protein sequence ID" value="CDW85003.1"/>
    <property type="molecule type" value="Genomic_DNA"/>
</dbReference>
<feature type="region of interest" description="Disordered" evidence="1">
    <location>
        <begin position="42"/>
        <end position="62"/>
    </location>
</feature>
<keyword evidence="3" id="KW-1185">Reference proteome</keyword>
<accession>A0A078AW41</accession>
<feature type="region of interest" description="Disordered" evidence="1">
    <location>
        <begin position="617"/>
        <end position="640"/>
    </location>
</feature>
<gene>
    <name evidence="2" type="primary">Contig10599.g11320</name>
    <name evidence="2" type="ORF">STYLEM_14073</name>
</gene>
<evidence type="ECO:0000313" key="2">
    <source>
        <dbReference type="EMBL" id="CDW85003.1"/>
    </source>
</evidence>